<reference evidence="2 3" key="1">
    <citation type="submission" date="2019-02" db="EMBL/GenBank/DDBJ databases">
        <title>Halonotius sp. a new haloqrchaeon isolated from saline water.</title>
        <authorList>
            <person name="Duran-Viseras A."/>
            <person name="Sanchez-Porro C."/>
            <person name="Ventosa A."/>
        </authorList>
    </citation>
    <scope>NUCLEOTIDE SEQUENCE [LARGE SCALE GENOMIC DNA]</scope>
    <source>
        <strain evidence="2 3">F9-27</strain>
    </source>
</reference>
<name>A0A544QMX1_9EURY</name>
<proteinExistence type="predicted"/>
<dbReference type="OrthoDB" id="242305at2157"/>
<feature type="compositionally biased region" description="Basic and acidic residues" evidence="1">
    <location>
        <begin position="95"/>
        <end position="105"/>
    </location>
</feature>
<dbReference type="RefSeq" id="WP_142443383.1">
    <property type="nucleotide sequence ID" value="NZ_SESI01000002.1"/>
</dbReference>
<feature type="compositionally biased region" description="Basic and acidic residues" evidence="1">
    <location>
        <begin position="70"/>
        <end position="82"/>
    </location>
</feature>
<dbReference type="EMBL" id="SESI01000002">
    <property type="protein sequence ID" value="TQQ80261.1"/>
    <property type="molecule type" value="Genomic_DNA"/>
</dbReference>
<organism evidence="2 3">
    <name type="scientific">Halonotius roseus</name>
    <dbReference type="NCBI Taxonomy" id="2511997"/>
    <lineage>
        <taxon>Archaea</taxon>
        <taxon>Methanobacteriati</taxon>
        <taxon>Methanobacteriota</taxon>
        <taxon>Stenosarchaea group</taxon>
        <taxon>Halobacteria</taxon>
        <taxon>Halobacteriales</taxon>
        <taxon>Haloferacaceae</taxon>
        <taxon>Halonotius</taxon>
    </lineage>
</organism>
<gene>
    <name evidence="2" type="ORF">EWF95_07125</name>
</gene>
<evidence type="ECO:0000256" key="1">
    <source>
        <dbReference type="SAM" id="MobiDB-lite"/>
    </source>
</evidence>
<evidence type="ECO:0000313" key="3">
    <source>
        <dbReference type="Proteomes" id="UP000315385"/>
    </source>
</evidence>
<feature type="region of interest" description="Disordered" evidence="1">
    <location>
        <begin position="60"/>
        <end position="105"/>
    </location>
</feature>
<protein>
    <recommendedName>
        <fullName evidence="4">CopG family transcriptional regulator</fullName>
    </recommendedName>
</protein>
<comment type="caution">
    <text evidence="2">The sequence shown here is derived from an EMBL/GenBank/DDBJ whole genome shotgun (WGS) entry which is preliminary data.</text>
</comment>
<dbReference type="AlphaFoldDB" id="A0A544QMX1"/>
<accession>A0A544QMX1</accession>
<dbReference type="Proteomes" id="UP000315385">
    <property type="component" value="Unassembled WGS sequence"/>
</dbReference>
<evidence type="ECO:0000313" key="2">
    <source>
        <dbReference type="EMBL" id="TQQ80261.1"/>
    </source>
</evidence>
<feature type="compositionally biased region" description="Polar residues" evidence="1">
    <location>
        <begin position="83"/>
        <end position="93"/>
    </location>
</feature>
<sequence length="105" mass="11587">MSNRTHPSDSTAFDADSDREWTVTLPATLRSRIDQRLPNTEFDSAEAYVGYAMESLLRELDEQDATDNGGLDHDGVDADRNEATASDAASNTEAMEERLESLGYL</sequence>
<keyword evidence="3" id="KW-1185">Reference proteome</keyword>
<evidence type="ECO:0008006" key="4">
    <source>
        <dbReference type="Google" id="ProtNLM"/>
    </source>
</evidence>